<dbReference type="NCBIfam" id="NF004079">
    <property type="entry name" value="PRK05584.1"/>
    <property type="match status" value="1"/>
</dbReference>
<dbReference type="GO" id="GO:0019284">
    <property type="term" value="P:L-methionine salvage from S-adenosylmethionine"/>
    <property type="evidence" value="ECO:0007669"/>
    <property type="project" value="TreeGrafter"/>
</dbReference>
<dbReference type="EC" id="3.2.2.9" evidence="2"/>
<dbReference type="InterPro" id="IPR010049">
    <property type="entry name" value="MTA_SAH_Nsdase"/>
</dbReference>
<dbReference type="OrthoDB" id="9792278at2"/>
<dbReference type="PANTHER" id="PTHR46832">
    <property type="entry name" value="5'-METHYLTHIOADENOSINE/S-ADENOSYLHOMOCYSTEINE NUCLEOSIDASE"/>
    <property type="match status" value="1"/>
</dbReference>
<protein>
    <recommendedName>
        <fullName evidence="2">adenosylhomocysteine nucleosidase</fullName>
        <ecNumber evidence="2">3.2.2.9</ecNumber>
    </recommendedName>
</protein>
<dbReference type="InterPro" id="IPR000845">
    <property type="entry name" value="Nucleoside_phosphorylase_d"/>
</dbReference>
<dbReference type="GO" id="GO:0019509">
    <property type="term" value="P:L-methionine salvage from methylthioadenosine"/>
    <property type="evidence" value="ECO:0007669"/>
    <property type="project" value="UniProtKB-UniPathway"/>
</dbReference>
<reference evidence="7 8" key="2">
    <citation type="submission" date="2019-05" db="EMBL/GenBank/DDBJ databases">
        <title>Genome evolution of the obligate endosymbiont Buchnera aphidicola.</title>
        <authorList>
            <person name="Moran N.A."/>
        </authorList>
    </citation>
    <scope>NUCLEOTIDE SEQUENCE [LARGE SCALE GENOMIC DNA]</scope>
    <source>
        <strain evidence="7 8">Msa</strain>
    </source>
</reference>
<feature type="domain" description="Nucleoside phosphorylase" evidence="6">
    <location>
        <begin position="2"/>
        <end position="226"/>
    </location>
</feature>
<organism evidence="7 8">
    <name type="scientific">Buchnera aphidicola</name>
    <name type="common">Macrosiphoniella sanborni</name>
    <dbReference type="NCBI Taxonomy" id="1241865"/>
    <lineage>
        <taxon>Bacteria</taxon>
        <taxon>Pseudomonadati</taxon>
        <taxon>Pseudomonadota</taxon>
        <taxon>Gammaproteobacteria</taxon>
        <taxon>Enterobacterales</taxon>
        <taxon>Erwiniaceae</taxon>
        <taxon>Buchnera</taxon>
    </lineage>
</organism>
<dbReference type="GO" id="GO:0005829">
    <property type="term" value="C:cytosol"/>
    <property type="evidence" value="ECO:0007669"/>
    <property type="project" value="TreeGrafter"/>
</dbReference>
<evidence type="ECO:0000256" key="4">
    <source>
        <dbReference type="ARBA" id="ARBA00022801"/>
    </source>
</evidence>
<sequence>MKIGIIGALQEEIKIFTKIINPFKTKIIQDYQINIGKFKKSNIFLIQSGIGKVSASISTMLLINLYQPDIIINSGSAGSLSASLKIGDIILPKNICYYDVDLTNFGYSYGQIPEYPKQFIINKKIYKYFYEDYFNNTLTLKQGLIVSGDSFINNNSDINILKNKFPTAIAVDMESAAIAQVCYKFDIPLIVVKSISDLSNENAIFNFKQNISIASLHSFRFVKYILENLIKI</sequence>
<dbReference type="GO" id="GO:0008930">
    <property type="term" value="F:methylthioadenosine nucleosidase activity"/>
    <property type="evidence" value="ECO:0007669"/>
    <property type="project" value="InterPro"/>
</dbReference>
<keyword evidence="7" id="KW-0326">Glycosidase</keyword>
<evidence type="ECO:0000256" key="3">
    <source>
        <dbReference type="ARBA" id="ARBA00022605"/>
    </source>
</evidence>
<dbReference type="Proteomes" id="UP000298745">
    <property type="component" value="Chromosome"/>
</dbReference>
<accession>A0A4D6Y3Y9</accession>
<dbReference type="SUPFAM" id="SSF53167">
    <property type="entry name" value="Purine and uridine phosphorylases"/>
    <property type="match status" value="1"/>
</dbReference>
<keyword evidence="4 7" id="KW-0378">Hydrolase</keyword>
<dbReference type="GO" id="GO:0008782">
    <property type="term" value="F:adenosylhomocysteine nucleosidase activity"/>
    <property type="evidence" value="ECO:0007669"/>
    <property type="project" value="UniProtKB-EC"/>
</dbReference>
<dbReference type="Pfam" id="PF01048">
    <property type="entry name" value="PNP_UDP_1"/>
    <property type="match status" value="1"/>
</dbReference>
<dbReference type="PANTHER" id="PTHR46832:SF1">
    <property type="entry name" value="5'-METHYLTHIOADENOSINE_S-ADENOSYLHOMOCYSTEINE NUCLEOSIDASE"/>
    <property type="match status" value="1"/>
</dbReference>
<evidence type="ECO:0000259" key="6">
    <source>
        <dbReference type="Pfam" id="PF01048"/>
    </source>
</evidence>
<dbReference type="NCBIfam" id="TIGR01704">
    <property type="entry name" value="MTA_SAH-Nsdase"/>
    <property type="match status" value="1"/>
</dbReference>
<evidence type="ECO:0000256" key="1">
    <source>
        <dbReference type="ARBA" id="ARBA00004945"/>
    </source>
</evidence>
<dbReference type="RefSeq" id="WP_158362452.1">
    <property type="nucleotide sequence ID" value="NZ_CP034864.1"/>
</dbReference>
<comment type="pathway">
    <text evidence="1">Amino-acid biosynthesis; L-methionine biosynthesis via salvage pathway; S-methyl-5-thio-alpha-D-ribose 1-phosphate from S-methyl-5'-thioadenosine (hydrolase route): step 1/2.</text>
</comment>
<evidence type="ECO:0000256" key="5">
    <source>
        <dbReference type="ARBA" id="ARBA00023167"/>
    </source>
</evidence>
<dbReference type="EMBL" id="CP034864">
    <property type="protein sequence ID" value="QCI23759.1"/>
    <property type="molecule type" value="Genomic_DNA"/>
</dbReference>
<evidence type="ECO:0000313" key="7">
    <source>
        <dbReference type="EMBL" id="QCI23759.1"/>
    </source>
</evidence>
<name>A0A4D6Y3Y9_9GAMM</name>
<dbReference type="Gene3D" id="3.40.50.1580">
    <property type="entry name" value="Nucleoside phosphorylase domain"/>
    <property type="match status" value="1"/>
</dbReference>
<dbReference type="InterPro" id="IPR035994">
    <property type="entry name" value="Nucleoside_phosphorylase_sf"/>
</dbReference>
<reference evidence="7 8" key="1">
    <citation type="submission" date="2018-12" db="EMBL/GenBank/DDBJ databases">
        <authorList>
            <person name="Chong R.A."/>
        </authorList>
    </citation>
    <scope>NUCLEOTIDE SEQUENCE [LARGE SCALE GENOMIC DNA]</scope>
    <source>
        <strain evidence="7 8">Msa</strain>
    </source>
</reference>
<proteinExistence type="predicted"/>
<dbReference type="AlphaFoldDB" id="A0A4D6Y3Y9"/>
<keyword evidence="5" id="KW-0486">Methionine biosynthesis</keyword>
<gene>
    <name evidence="7" type="ORF">D9V74_00975</name>
</gene>
<keyword evidence="3" id="KW-0028">Amino-acid biosynthesis</keyword>
<evidence type="ECO:0000313" key="8">
    <source>
        <dbReference type="Proteomes" id="UP000298745"/>
    </source>
</evidence>
<dbReference type="GO" id="GO:0009164">
    <property type="term" value="P:nucleoside catabolic process"/>
    <property type="evidence" value="ECO:0007669"/>
    <property type="project" value="InterPro"/>
</dbReference>
<dbReference type="UniPathway" id="UPA00904">
    <property type="reaction ID" value="UER00871"/>
</dbReference>
<dbReference type="CDD" id="cd09008">
    <property type="entry name" value="MTAN"/>
    <property type="match status" value="1"/>
</dbReference>
<evidence type="ECO:0000256" key="2">
    <source>
        <dbReference type="ARBA" id="ARBA00011974"/>
    </source>
</evidence>